<dbReference type="RefSeq" id="WP_092128400.1">
    <property type="nucleotide sequence ID" value="NZ_FMYU01000005.1"/>
</dbReference>
<dbReference type="Proteomes" id="UP000199411">
    <property type="component" value="Unassembled WGS sequence"/>
</dbReference>
<name>A0A1G6LMA4_9BACT</name>
<evidence type="ECO:0008006" key="3">
    <source>
        <dbReference type="Google" id="ProtNLM"/>
    </source>
</evidence>
<dbReference type="InterPro" id="IPR027417">
    <property type="entry name" value="P-loop_NTPase"/>
</dbReference>
<evidence type="ECO:0000313" key="1">
    <source>
        <dbReference type="EMBL" id="SDC44418.1"/>
    </source>
</evidence>
<dbReference type="OrthoDB" id="4319884at2"/>
<dbReference type="SMART" id="SM00175">
    <property type="entry name" value="RAB"/>
    <property type="match status" value="1"/>
</dbReference>
<dbReference type="PANTHER" id="PTHR42708">
    <property type="entry name" value="ATP/GTP-BINDING PROTEIN-RELATED"/>
    <property type="match status" value="1"/>
</dbReference>
<dbReference type="EMBL" id="FMYU01000005">
    <property type="protein sequence ID" value="SDC44418.1"/>
    <property type="molecule type" value="Genomic_DNA"/>
</dbReference>
<keyword evidence="2" id="KW-1185">Reference proteome</keyword>
<protein>
    <recommendedName>
        <fullName evidence="3">Small GTP-binding protein domain-containing protein</fullName>
    </recommendedName>
</protein>
<organism evidence="1 2">
    <name type="scientific">Desulfurella multipotens</name>
    <dbReference type="NCBI Taxonomy" id="79269"/>
    <lineage>
        <taxon>Bacteria</taxon>
        <taxon>Pseudomonadati</taxon>
        <taxon>Campylobacterota</taxon>
        <taxon>Desulfurellia</taxon>
        <taxon>Desulfurellales</taxon>
        <taxon>Desulfurellaceae</taxon>
        <taxon>Desulfurella</taxon>
    </lineage>
</organism>
<sequence>MAIYKIIVTGSFNSGKTEFIKCISEIDPITTDKPVTEEGLKDIKSFTTVAIDFGTITIDKDIIIHIYATPGQERFKFIYDILEKNALALIVLGDITSKESVSNMYKYYREFMKIKRLPAVFALTKKDLPNRIDDKVIEQLLSNKPKDIPLIKISNKNKEEVKQAILLALEQLVAED</sequence>
<gene>
    <name evidence="1" type="ORF">SAMN05660835_00853</name>
</gene>
<dbReference type="Gene3D" id="3.40.50.300">
    <property type="entry name" value="P-loop containing nucleotide triphosphate hydrolases"/>
    <property type="match status" value="1"/>
</dbReference>
<dbReference type="CDD" id="cd00882">
    <property type="entry name" value="Ras_like_GTPase"/>
    <property type="match status" value="1"/>
</dbReference>
<dbReference type="GO" id="GO:0003924">
    <property type="term" value="F:GTPase activity"/>
    <property type="evidence" value="ECO:0007669"/>
    <property type="project" value="InterPro"/>
</dbReference>
<dbReference type="SUPFAM" id="SSF52540">
    <property type="entry name" value="P-loop containing nucleoside triphosphate hydrolases"/>
    <property type="match status" value="1"/>
</dbReference>
<dbReference type="PANTHER" id="PTHR42708:SF1">
    <property type="entry name" value="GLIDING MOTILITY PROTEIN MGLA"/>
    <property type="match status" value="1"/>
</dbReference>
<dbReference type="AlphaFoldDB" id="A0A1G6LMA4"/>
<reference evidence="2" key="1">
    <citation type="submission" date="2016-10" db="EMBL/GenBank/DDBJ databases">
        <authorList>
            <person name="Varghese N."/>
            <person name="Submissions S."/>
        </authorList>
    </citation>
    <scope>NUCLEOTIDE SEQUENCE [LARGE SCALE GENOMIC DNA]</scope>
    <source>
        <strain evidence="2">DSM 8415</strain>
    </source>
</reference>
<evidence type="ECO:0000313" key="2">
    <source>
        <dbReference type="Proteomes" id="UP000199411"/>
    </source>
</evidence>
<dbReference type="PRINTS" id="PR00449">
    <property type="entry name" value="RASTRNSFRMNG"/>
</dbReference>
<dbReference type="GO" id="GO:0005525">
    <property type="term" value="F:GTP binding"/>
    <property type="evidence" value="ECO:0007669"/>
    <property type="project" value="InterPro"/>
</dbReference>
<dbReference type="InterPro" id="IPR052705">
    <property type="entry name" value="Gliding_Motility_GTPase"/>
</dbReference>
<accession>A0A1G6LMA4</accession>
<dbReference type="PROSITE" id="PS51419">
    <property type="entry name" value="RAB"/>
    <property type="match status" value="1"/>
</dbReference>
<dbReference type="Pfam" id="PF00071">
    <property type="entry name" value="Ras"/>
    <property type="match status" value="1"/>
</dbReference>
<dbReference type="InterPro" id="IPR001806">
    <property type="entry name" value="Small_GTPase"/>
</dbReference>
<proteinExistence type="predicted"/>